<dbReference type="PANTHER" id="PTHR33203:SF25">
    <property type="entry name" value="OLEOSIN 18.5 KDA"/>
    <property type="match status" value="1"/>
</dbReference>
<evidence type="ECO:0000256" key="2">
    <source>
        <dbReference type="ARBA" id="ARBA00004141"/>
    </source>
</evidence>
<dbReference type="GO" id="GO:0005576">
    <property type="term" value="C:extracellular region"/>
    <property type="evidence" value="ECO:0007669"/>
    <property type="project" value="TreeGrafter"/>
</dbReference>
<dbReference type="EMBL" id="RDQH01000332">
    <property type="protein sequence ID" value="RXH97191.1"/>
    <property type="molecule type" value="Genomic_DNA"/>
</dbReference>
<dbReference type="GO" id="GO:0012511">
    <property type="term" value="C:monolayer-surrounded lipid storage body"/>
    <property type="evidence" value="ECO:0007669"/>
    <property type="project" value="InterPro"/>
</dbReference>
<evidence type="ECO:0000256" key="8">
    <source>
        <dbReference type="ARBA" id="ARBA00023136"/>
    </source>
</evidence>
<dbReference type="Proteomes" id="UP000290289">
    <property type="component" value="Chromosome 6"/>
</dbReference>
<accession>A0A498JVF9</accession>
<comment type="subcellular location">
    <subcellularLocation>
        <location evidence="3">Lipid droplet</location>
    </subcellularLocation>
    <subcellularLocation>
        <location evidence="2">Membrane</location>
        <topology evidence="2">Multi-pass membrane protein</topology>
    </subcellularLocation>
</comment>
<reference evidence="10 11" key="1">
    <citation type="submission" date="2018-10" db="EMBL/GenBank/DDBJ databases">
        <title>A high-quality apple genome assembly.</title>
        <authorList>
            <person name="Hu J."/>
        </authorList>
    </citation>
    <scope>NUCLEOTIDE SEQUENCE [LARGE SCALE GENOMIC DNA]</scope>
    <source>
        <strain evidence="11">cv. HFTH1</strain>
        <tissue evidence="10">Young leaf</tissue>
    </source>
</reference>
<feature type="transmembrane region" description="Helical" evidence="9">
    <location>
        <begin position="93"/>
        <end position="113"/>
    </location>
</feature>
<evidence type="ECO:0000256" key="7">
    <source>
        <dbReference type="ARBA" id="ARBA00022989"/>
    </source>
</evidence>
<dbReference type="PANTHER" id="PTHR33203">
    <property type="entry name" value="OLEOSIN"/>
    <property type="match status" value="1"/>
</dbReference>
<dbReference type="InterPro" id="IPR000136">
    <property type="entry name" value="Oleosin"/>
</dbReference>
<evidence type="ECO:0000256" key="4">
    <source>
        <dbReference type="ARBA" id="ARBA00010858"/>
    </source>
</evidence>
<evidence type="ECO:0000256" key="1">
    <source>
        <dbReference type="ARBA" id="ARBA00002582"/>
    </source>
</evidence>
<name>A0A498JVF9_MALDO</name>
<comment type="similarity">
    <text evidence="4">Belongs to the oleosin family.</text>
</comment>
<feature type="transmembrane region" description="Helical" evidence="9">
    <location>
        <begin position="58"/>
        <end position="81"/>
    </location>
</feature>
<keyword evidence="7 9" id="KW-1133">Transmembrane helix</keyword>
<dbReference type="GO" id="GO:0009791">
    <property type="term" value="P:post-embryonic development"/>
    <property type="evidence" value="ECO:0007669"/>
    <property type="project" value="UniProtKB-ARBA"/>
</dbReference>
<proteinExistence type="inferred from homology"/>
<protein>
    <recommendedName>
        <fullName evidence="12">Oleosin</fullName>
    </recommendedName>
</protein>
<keyword evidence="11" id="KW-1185">Reference proteome</keyword>
<comment type="caution">
    <text evidence="10">The sequence shown here is derived from an EMBL/GenBank/DDBJ whole genome shotgun (WGS) entry which is preliminary data.</text>
</comment>
<organism evidence="10 11">
    <name type="scientific">Malus domestica</name>
    <name type="common">Apple</name>
    <name type="synonym">Pyrus malus</name>
    <dbReference type="NCBI Taxonomy" id="3750"/>
    <lineage>
        <taxon>Eukaryota</taxon>
        <taxon>Viridiplantae</taxon>
        <taxon>Streptophyta</taxon>
        <taxon>Embryophyta</taxon>
        <taxon>Tracheophyta</taxon>
        <taxon>Spermatophyta</taxon>
        <taxon>Magnoliopsida</taxon>
        <taxon>eudicotyledons</taxon>
        <taxon>Gunneridae</taxon>
        <taxon>Pentapetalae</taxon>
        <taxon>rosids</taxon>
        <taxon>fabids</taxon>
        <taxon>Rosales</taxon>
        <taxon>Rosaceae</taxon>
        <taxon>Amygdaloideae</taxon>
        <taxon>Maleae</taxon>
        <taxon>Malus</taxon>
    </lineage>
</organism>
<dbReference type="GO" id="GO:0019915">
    <property type="term" value="P:lipid storage"/>
    <property type="evidence" value="ECO:0007669"/>
    <property type="project" value="TreeGrafter"/>
</dbReference>
<keyword evidence="5" id="KW-0551">Lipid droplet</keyword>
<evidence type="ECO:0000256" key="3">
    <source>
        <dbReference type="ARBA" id="ARBA00004502"/>
    </source>
</evidence>
<keyword evidence="6 9" id="KW-0812">Transmembrane</keyword>
<evidence type="ECO:0000256" key="6">
    <source>
        <dbReference type="ARBA" id="ARBA00022692"/>
    </source>
</evidence>
<dbReference type="Pfam" id="PF01277">
    <property type="entry name" value="Oleosin"/>
    <property type="match status" value="1"/>
</dbReference>
<dbReference type="GO" id="GO:0016020">
    <property type="term" value="C:membrane"/>
    <property type="evidence" value="ECO:0007669"/>
    <property type="project" value="UniProtKB-SubCell"/>
</dbReference>
<keyword evidence="8 9" id="KW-0472">Membrane</keyword>
<evidence type="ECO:0000256" key="9">
    <source>
        <dbReference type="SAM" id="Phobius"/>
    </source>
</evidence>
<evidence type="ECO:0000313" key="11">
    <source>
        <dbReference type="Proteomes" id="UP000290289"/>
    </source>
</evidence>
<dbReference type="GO" id="GO:0048608">
    <property type="term" value="P:reproductive structure development"/>
    <property type="evidence" value="ECO:0007669"/>
    <property type="project" value="UniProtKB-ARBA"/>
</dbReference>
<comment type="function">
    <text evidence="1">May have a structural role to stabilize the lipid body during desiccation of the seed by preventing coalescence of the oil. Probably interacts with both lipid and phospholipid moieties of lipid bodies. May also provide recognition signals for specific lipase anchorage in lipolysis during seedling growth.</text>
</comment>
<sequence length="114" mass="11789">MSRYLVVSEIAKPTSKAASNGPLKTNHNLTHINGSKSTKPSYQLAKTSTTITFSDLSVLSGLTLTTVVIALVAAPPLLVIFSKVLVPTAVAMLLLTTGLVMSGGLGATAVVVFY</sequence>
<evidence type="ECO:0000313" key="10">
    <source>
        <dbReference type="EMBL" id="RXH97191.1"/>
    </source>
</evidence>
<dbReference type="AlphaFoldDB" id="A0A498JVF9"/>
<gene>
    <name evidence="10" type="ORF">DVH24_035859</name>
</gene>
<evidence type="ECO:0000256" key="5">
    <source>
        <dbReference type="ARBA" id="ARBA00022677"/>
    </source>
</evidence>
<evidence type="ECO:0008006" key="12">
    <source>
        <dbReference type="Google" id="ProtNLM"/>
    </source>
</evidence>